<name>A0A5B7FZM1_PORTR</name>
<organism evidence="2 3">
    <name type="scientific">Portunus trituberculatus</name>
    <name type="common">Swimming crab</name>
    <name type="synonym">Neptunus trituberculatus</name>
    <dbReference type="NCBI Taxonomy" id="210409"/>
    <lineage>
        <taxon>Eukaryota</taxon>
        <taxon>Metazoa</taxon>
        <taxon>Ecdysozoa</taxon>
        <taxon>Arthropoda</taxon>
        <taxon>Crustacea</taxon>
        <taxon>Multicrustacea</taxon>
        <taxon>Malacostraca</taxon>
        <taxon>Eumalacostraca</taxon>
        <taxon>Eucarida</taxon>
        <taxon>Decapoda</taxon>
        <taxon>Pleocyemata</taxon>
        <taxon>Brachyura</taxon>
        <taxon>Eubrachyura</taxon>
        <taxon>Portunoidea</taxon>
        <taxon>Portunidae</taxon>
        <taxon>Portuninae</taxon>
        <taxon>Portunus</taxon>
    </lineage>
</organism>
<accession>A0A5B7FZM1</accession>
<proteinExistence type="predicted"/>
<evidence type="ECO:0000256" key="1">
    <source>
        <dbReference type="SAM" id="MobiDB-lite"/>
    </source>
</evidence>
<keyword evidence="3" id="KW-1185">Reference proteome</keyword>
<dbReference type="Proteomes" id="UP000324222">
    <property type="component" value="Unassembled WGS sequence"/>
</dbReference>
<dbReference type="EMBL" id="VSRR010009526">
    <property type="protein sequence ID" value="MPC50473.1"/>
    <property type="molecule type" value="Genomic_DNA"/>
</dbReference>
<gene>
    <name evidence="2" type="ORF">E2C01_044302</name>
</gene>
<dbReference type="AlphaFoldDB" id="A0A5B7FZM1"/>
<comment type="caution">
    <text evidence="2">The sequence shown here is derived from an EMBL/GenBank/DDBJ whole genome shotgun (WGS) entry which is preliminary data.</text>
</comment>
<evidence type="ECO:0000313" key="2">
    <source>
        <dbReference type="EMBL" id="MPC50473.1"/>
    </source>
</evidence>
<reference evidence="2 3" key="1">
    <citation type="submission" date="2019-05" db="EMBL/GenBank/DDBJ databases">
        <title>Another draft genome of Portunus trituberculatus and its Hox gene families provides insights of decapod evolution.</title>
        <authorList>
            <person name="Jeong J.-H."/>
            <person name="Song I."/>
            <person name="Kim S."/>
            <person name="Choi T."/>
            <person name="Kim D."/>
            <person name="Ryu S."/>
            <person name="Kim W."/>
        </authorList>
    </citation>
    <scope>NUCLEOTIDE SEQUENCE [LARGE SCALE GENOMIC DNA]</scope>
    <source>
        <tissue evidence="2">Muscle</tissue>
    </source>
</reference>
<protein>
    <submittedName>
        <fullName evidence="2">Uncharacterized protein</fullName>
    </submittedName>
</protein>
<feature type="region of interest" description="Disordered" evidence="1">
    <location>
        <begin position="34"/>
        <end position="79"/>
    </location>
</feature>
<sequence length="79" mass="8339">MISAQPSETPSVSHRAFCDEDGLIMKSSDNIITAVPRGPTVSKCAVQPDPRPPMTGRDGDNSHHSSVGRKAAVHRTGTS</sequence>
<evidence type="ECO:0000313" key="3">
    <source>
        <dbReference type="Proteomes" id="UP000324222"/>
    </source>
</evidence>